<evidence type="ECO:0000313" key="10">
    <source>
        <dbReference type="EMBL" id="MBF9224207.1"/>
    </source>
</evidence>
<feature type="region of interest" description="Disordered" evidence="7">
    <location>
        <begin position="410"/>
        <end position="436"/>
    </location>
</feature>
<dbReference type="Pfam" id="PF16822">
    <property type="entry name" value="ALGX"/>
    <property type="match status" value="1"/>
</dbReference>
<evidence type="ECO:0000256" key="3">
    <source>
        <dbReference type="ARBA" id="ARBA00022679"/>
    </source>
</evidence>
<name>A0ABS0IC91_9BACT</name>
<organism evidence="10 11">
    <name type="scientific">Hymenobacter ruricola</name>
    <dbReference type="NCBI Taxonomy" id="2791023"/>
    <lineage>
        <taxon>Bacteria</taxon>
        <taxon>Pseudomonadati</taxon>
        <taxon>Bacteroidota</taxon>
        <taxon>Cytophagia</taxon>
        <taxon>Cytophagales</taxon>
        <taxon>Hymenobacteraceae</taxon>
        <taxon>Hymenobacter</taxon>
    </lineage>
</organism>
<evidence type="ECO:0000256" key="1">
    <source>
        <dbReference type="ARBA" id="ARBA00004418"/>
    </source>
</evidence>
<evidence type="ECO:0000256" key="8">
    <source>
        <dbReference type="SAM" id="SignalP"/>
    </source>
</evidence>
<comment type="subcellular location">
    <subcellularLocation>
        <location evidence="1">Periplasm</location>
    </subcellularLocation>
</comment>
<keyword evidence="11" id="KW-1185">Reference proteome</keyword>
<feature type="signal peptide" evidence="8">
    <location>
        <begin position="1"/>
        <end position="24"/>
    </location>
</feature>
<keyword evidence="6" id="KW-0016">Alginate biosynthesis</keyword>
<evidence type="ECO:0000256" key="6">
    <source>
        <dbReference type="ARBA" id="ARBA00022841"/>
    </source>
</evidence>
<proteinExistence type="predicted"/>
<evidence type="ECO:0000256" key="4">
    <source>
        <dbReference type="ARBA" id="ARBA00022729"/>
    </source>
</evidence>
<dbReference type="RefSeq" id="WP_196295626.1">
    <property type="nucleotide sequence ID" value="NZ_JADQDM010000025.1"/>
</dbReference>
<evidence type="ECO:0000313" key="11">
    <source>
        <dbReference type="Proteomes" id="UP000618931"/>
    </source>
</evidence>
<feature type="compositionally biased region" description="Basic and acidic residues" evidence="7">
    <location>
        <begin position="425"/>
        <end position="436"/>
    </location>
</feature>
<evidence type="ECO:0000259" key="9">
    <source>
        <dbReference type="Pfam" id="PF16822"/>
    </source>
</evidence>
<reference evidence="10 11" key="1">
    <citation type="submission" date="2020-11" db="EMBL/GenBank/DDBJ databases">
        <authorList>
            <person name="Kim M.K."/>
        </authorList>
    </citation>
    <scope>NUCLEOTIDE SEQUENCE [LARGE SCALE GENOMIC DNA]</scope>
    <source>
        <strain evidence="10 11">BT662</strain>
    </source>
</reference>
<keyword evidence="5" id="KW-0574">Periplasm</keyword>
<comment type="pathway">
    <text evidence="2">Glycan biosynthesis; alginate biosynthesis.</text>
</comment>
<keyword evidence="4 8" id="KW-0732">Signal</keyword>
<feature type="chain" id="PRO_5046935391" description="AlgX/AlgJ SGNH hydrolase-like domain-containing protein" evidence="8">
    <location>
        <begin position="25"/>
        <end position="436"/>
    </location>
</feature>
<dbReference type="InterPro" id="IPR031811">
    <property type="entry name" value="ALGX/ALGJ_SGNH-like"/>
</dbReference>
<evidence type="ECO:0000256" key="2">
    <source>
        <dbReference type="ARBA" id="ARBA00005182"/>
    </source>
</evidence>
<comment type="caution">
    <text evidence="10">The sequence shown here is derived from an EMBL/GenBank/DDBJ whole genome shotgun (WGS) entry which is preliminary data.</text>
</comment>
<sequence length="436" mass="49755">MTLFVKRFLLLLLLAMLLVPAIQAQLHFSKEAGLNGAFTLAPRPRLGWDSLQAGTYQPALEQYLTDHLGFRPYLVRLRNQLSFWLFRVARTPDVVVGRAGVLFQPGPVASYQGRDLLPAAEVRFRVRRLRAVQRALHRRGVELLFVLAPAKARFEPENLPAHLRPPAGTLTNYDQFTRALRADSVALLDFVPVFAHWKTTRPYPLFPRGGAHWSGYGATLAADTLLRRLEALGHLRFPEVRTVGPPRLVRALDSLRGTDNDLSWLLNLVEQPEATPLAYRQLAFAPPRPGQTRPSALLVGDSFTWGLMQFSPYVQREFADDTRFWYYNHAVHVPDSVYHDTGETAGRLELRQQLESRRFVLLLFTEHNLTENEFGFTDQVYHLYHPHTAPDRAAIDRLALQLRGRATWEAQTKNPDGAAQRARQQAHDLFDRQQLR</sequence>
<evidence type="ECO:0000256" key="7">
    <source>
        <dbReference type="SAM" id="MobiDB-lite"/>
    </source>
</evidence>
<gene>
    <name evidence="10" type="ORF">I2H31_24090</name>
</gene>
<dbReference type="EMBL" id="JADQDM010000025">
    <property type="protein sequence ID" value="MBF9224207.1"/>
    <property type="molecule type" value="Genomic_DNA"/>
</dbReference>
<keyword evidence="3" id="KW-0808">Transferase</keyword>
<protein>
    <recommendedName>
        <fullName evidence="9">AlgX/AlgJ SGNH hydrolase-like domain-containing protein</fullName>
    </recommendedName>
</protein>
<evidence type="ECO:0000256" key="5">
    <source>
        <dbReference type="ARBA" id="ARBA00022764"/>
    </source>
</evidence>
<feature type="domain" description="AlgX/AlgJ SGNH hydrolase-like" evidence="9">
    <location>
        <begin position="95"/>
        <end position="319"/>
    </location>
</feature>
<dbReference type="Proteomes" id="UP000618931">
    <property type="component" value="Unassembled WGS sequence"/>
</dbReference>
<accession>A0ABS0IC91</accession>